<reference evidence="2" key="1">
    <citation type="journal article" date="2018" name="BMC Genomics">
        <title>Genomic insights into host adaptation between the wheat stripe rust pathogen (Puccinia striiformis f. sp. tritici) and the barley stripe rust pathogen (Puccinia striiformis f. sp. hordei).</title>
        <authorList>
            <person name="Xia C."/>
            <person name="Wang M."/>
            <person name="Yin C."/>
            <person name="Cornejo O.E."/>
            <person name="Hulbert S.H."/>
            <person name="Chen X."/>
        </authorList>
    </citation>
    <scope>NUCLEOTIDE SEQUENCE [LARGE SCALE GENOMIC DNA]</scope>
    <source>
        <strain evidence="2">93-210</strain>
    </source>
</reference>
<reference evidence="1 2" key="3">
    <citation type="journal article" date="2022" name="Microbiol. Spectr.">
        <title>Folding features and dynamics of 3D genome architecture in plant fungal pathogens.</title>
        <authorList>
            <person name="Xia C."/>
        </authorList>
    </citation>
    <scope>NUCLEOTIDE SEQUENCE [LARGE SCALE GENOMIC DNA]</scope>
    <source>
        <strain evidence="1 2">93-210</strain>
    </source>
</reference>
<dbReference type="Proteomes" id="UP001060170">
    <property type="component" value="Chromosome 3"/>
</dbReference>
<reference evidence="2" key="2">
    <citation type="journal article" date="2018" name="Mol. Plant Microbe Interact.">
        <title>Genome sequence resources for the wheat stripe rust pathogen (Puccinia striiformis f. sp. tritici) and the barley stripe rust pathogen (Puccinia striiformis f. sp. hordei).</title>
        <authorList>
            <person name="Xia C."/>
            <person name="Wang M."/>
            <person name="Yin C."/>
            <person name="Cornejo O.E."/>
            <person name="Hulbert S.H."/>
            <person name="Chen X."/>
        </authorList>
    </citation>
    <scope>NUCLEOTIDE SEQUENCE [LARGE SCALE GENOMIC DNA]</scope>
    <source>
        <strain evidence="2">93-210</strain>
    </source>
</reference>
<gene>
    <name evidence="1" type="ORF">MJO28_003099</name>
</gene>
<name>A0ACC0ESW5_9BASI</name>
<comment type="caution">
    <text evidence="1">The sequence shown here is derived from an EMBL/GenBank/DDBJ whole genome shotgun (WGS) entry which is preliminary data.</text>
</comment>
<evidence type="ECO:0000313" key="1">
    <source>
        <dbReference type="EMBL" id="KAI7959308.1"/>
    </source>
</evidence>
<protein>
    <submittedName>
        <fullName evidence="1">Uncharacterized protein</fullName>
    </submittedName>
</protein>
<keyword evidence="2" id="KW-1185">Reference proteome</keyword>
<accession>A0ACC0ESW5</accession>
<dbReference type="EMBL" id="CM045867">
    <property type="protein sequence ID" value="KAI7959308.1"/>
    <property type="molecule type" value="Genomic_DNA"/>
</dbReference>
<evidence type="ECO:0000313" key="2">
    <source>
        <dbReference type="Proteomes" id="UP001060170"/>
    </source>
</evidence>
<organism evidence="1 2">
    <name type="scientific">Puccinia striiformis f. sp. tritici</name>
    <dbReference type="NCBI Taxonomy" id="168172"/>
    <lineage>
        <taxon>Eukaryota</taxon>
        <taxon>Fungi</taxon>
        <taxon>Dikarya</taxon>
        <taxon>Basidiomycota</taxon>
        <taxon>Pucciniomycotina</taxon>
        <taxon>Pucciniomycetes</taxon>
        <taxon>Pucciniales</taxon>
        <taxon>Pucciniaceae</taxon>
        <taxon>Puccinia</taxon>
    </lineage>
</organism>
<proteinExistence type="predicted"/>
<sequence>MDTQSSKLSCFQDNGKPPTDRRRLNIPFSNILPKSTSPLCRSIYSLTQTLLDLNLKITSEEWKLGPSLEKLNTVSSLPDSILLHPLDSIPRTALNSASEKIPPIHRLIFLEDLELSNFPGWTFAWDQPWESRWNQLLSRFILKHWQHALQAGSFKSFHMDPSESSDPIIQSGIIHCWLFGQEEGLRLGQFSTLARQLDKIQIHKSSNTKGQQIVKKYTLEHRRKSPNASSSTDPPINVPLSLRINCYAPEYLAPLSELHIKILNPKPAIDFSKLLLLTKVSCE</sequence>